<dbReference type="GO" id="GO:0006508">
    <property type="term" value="P:proteolysis"/>
    <property type="evidence" value="ECO:0007669"/>
    <property type="project" value="UniProtKB-KW"/>
</dbReference>
<keyword evidence="4" id="KW-0378">Hydrolase</keyword>
<dbReference type="SMART" id="SM00343">
    <property type="entry name" value="ZnF_C2HC"/>
    <property type="match status" value="2"/>
</dbReference>
<sequence length="1207" mass="135439">MLSHCLLVSCELTKRKAYSLLSISLSFVSHEMWLIMILAPGLRHIEAAIDILHAQEASRNLSTKFWNFQLTIQLLLGPIRLPLPNKEWGMTNLNLGRNEGDDAPIVYTIILPPGLRGYNGTFLSRSQLGHRQHRGASALRRISRHGAHGHKVEKKIKRKGTVRGYSNLNATPKWGQGNSKEDAPSRAKDQVVPAKSNKLVSEASKNKIKSISNGTRDIKCFKCLGKGHITNQCPNRNTMVVRVSNEIESEEENKEESEAPADEEEDLEYAIEGEMLIVKRSLSIQSVESLPTTKHPHPYKLQWLNEGGELKVTKQALVAFSIEKYNDEVLCDVVPMHAGHLLLGQPQQFDQKVKHDGFTNRYIFEHHGKHVTLAPLMPKQVYEDQVKLKRSMEKSREKNKVSENKMSGEKESELKNKMSEKERSVFTNQRANYLCIVSSIQGGAWQRGDLRELFGSLCRKKGVGGVAGWAPLRPCVYDAICKGKGLMFDSREQQMGIVFLTSSGSIAIDLHLLRHRVAFRVWIVELLRRKCTQGVRGLMIASATLALGDLLCATSREVLARCPSRRLIAMCITIDRLRYWITWGDRWLSHGLEQRACQEFQVILAWHLCLRPKSARIGSGRARYLSSPRDSPPLRRNPTWGRGRNTRGRGRGRMSVSEPVGSRHGSESDAPPPAVEVEQQDQTGGDDAVSQAVLRMLERVAGANMGNRNRKSVPERLRANGAEVFRGVSGVAPNVAEYWLEAVERIMDDLDLTAEEKLKGVVSLLRDEAYQWWLTVKESTPADRVDWGYFKIKFDGKYVGASYVDAQRKAFLNLVQGNKSIAEYEAEFLRLSRYARGIVATDYERCVRFEDGLRDELRVLIAPQRERDFAVLVEKARIAEEVKKAERLNRERNRDKRSVGSPEVVERVQKRPRVETPVHIAKPVAGNPDHPCAQCGRYHIGGCWNRVRECFRCKSKTHLIKDCPQNPNRTQTVSQGYVQPGREGQQATRGRGSNRGGNGSGQGRGVVDRGNGATEARQPGLVFAVRRRGDNDVPDGSTGKFLKSGMLFVVLFVLGGAWQRGDLRELFGSLCRKKGVGGVAGWAPLRPCVYDAICKGKGLMFDSREQQMGIVFLTSSGSIAIDLHLLRHRVAFRVWIVELLSCMGFGLDSMKKEVYTRCTWSNDSFGYISAWGFAVCYLKGGVGSVPISAVDCYVHHRRQITILDHLG</sequence>
<dbReference type="EMBL" id="SMMG02000002">
    <property type="protein sequence ID" value="KAA3484110.1"/>
    <property type="molecule type" value="Genomic_DNA"/>
</dbReference>
<evidence type="ECO:0000256" key="1">
    <source>
        <dbReference type="PROSITE-ProRule" id="PRU00047"/>
    </source>
</evidence>
<feature type="compositionally biased region" description="Basic and acidic residues" evidence="2">
    <location>
        <begin position="179"/>
        <end position="189"/>
    </location>
</feature>
<dbReference type="PANTHER" id="PTHR35046:SF9">
    <property type="entry name" value="RNA-DIRECTED DNA POLYMERASE"/>
    <property type="match status" value="1"/>
</dbReference>
<name>A0A5B6WQK7_9ROSI</name>
<feature type="region of interest" description="Disordered" evidence="2">
    <location>
        <begin position="621"/>
        <end position="686"/>
    </location>
</feature>
<keyword evidence="1" id="KW-0862">Zinc</keyword>
<evidence type="ECO:0000256" key="2">
    <source>
        <dbReference type="SAM" id="MobiDB-lite"/>
    </source>
</evidence>
<dbReference type="GO" id="GO:0003676">
    <property type="term" value="F:nucleic acid binding"/>
    <property type="evidence" value="ECO:0007669"/>
    <property type="project" value="InterPro"/>
</dbReference>
<feature type="region of interest" description="Disordered" evidence="2">
    <location>
        <begin position="961"/>
        <end position="1013"/>
    </location>
</feature>
<feature type="region of interest" description="Disordered" evidence="2">
    <location>
        <begin position="165"/>
        <end position="196"/>
    </location>
</feature>
<keyword evidence="4" id="KW-0645">Protease</keyword>
<dbReference type="AlphaFoldDB" id="A0A5B6WQK7"/>
<reference evidence="5" key="1">
    <citation type="journal article" date="2019" name="Plant Biotechnol. J.">
        <title>Genome sequencing of the Australian wild diploid species Gossypium australe highlights disease resistance and delayed gland morphogenesis.</title>
        <authorList>
            <person name="Cai Y."/>
            <person name="Cai X."/>
            <person name="Wang Q."/>
            <person name="Wang P."/>
            <person name="Zhang Y."/>
            <person name="Cai C."/>
            <person name="Xu Y."/>
            <person name="Wang K."/>
            <person name="Zhou Z."/>
            <person name="Wang C."/>
            <person name="Geng S."/>
            <person name="Li B."/>
            <person name="Dong Q."/>
            <person name="Hou Y."/>
            <person name="Wang H."/>
            <person name="Ai P."/>
            <person name="Liu Z."/>
            <person name="Yi F."/>
            <person name="Sun M."/>
            <person name="An G."/>
            <person name="Cheng J."/>
            <person name="Zhang Y."/>
            <person name="Shi Q."/>
            <person name="Xie Y."/>
            <person name="Shi X."/>
            <person name="Chang Y."/>
            <person name="Huang F."/>
            <person name="Chen Y."/>
            <person name="Hong S."/>
            <person name="Mi L."/>
            <person name="Sun Q."/>
            <person name="Zhang L."/>
            <person name="Zhou B."/>
            <person name="Peng R."/>
            <person name="Zhang X."/>
            <person name="Liu F."/>
        </authorList>
    </citation>
    <scope>NUCLEOTIDE SEQUENCE [LARGE SCALE GENOMIC DNA]</scope>
    <source>
        <strain evidence="5">cv. PA1801</strain>
    </source>
</reference>
<keyword evidence="1" id="KW-0863">Zinc-finger</keyword>
<keyword evidence="1" id="KW-0479">Metal-binding</keyword>
<dbReference type="OrthoDB" id="10019697at2759"/>
<dbReference type="InterPro" id="IPR001878">
    <property type="entry name" value="Znf_CCHC"/>
</dbReference>
<evidence type="ECO:0000313" key="4">
    <source>
        <dbReference type="EMBL" id="KAA3484110.1"/>
    </source>
</evidence>
<feature type="domain" description="CCHC-type" evidence="3">
    <location>
        <begin position="219"/>
        <end position="235"/>
    </location>
</feature>
<proteinExistence type="predicted"/>
<dbReference type="GO" id="GO:0008270">
    <property type="term" value="F:zinc ion binding"/>
    <property type="evidence" value="ECO:0007669"/>
    <property type="project" value="UniProtKB-KW"/>
</dbReference>
<feature type="compositionally biased region" description="Gly residues" evidence="2">
    <location>
        <begin position="993"/>
        <end position="1004"/>
    </location>
</feature>
<feature type="compositionally biased region" description="Polar residues" evidence="2">
    <location>
        <begin position="965"/>
        <end position="977"/>
    </location>
</feature>
<feature type="region of interest" description="Disordered" evidence="2">
    <location>
        <begin position="389"/>
        <end position="421"/>
    </location>
</feature>
<dbReference type="InterPro" id="IPR036875">
    <property type="entry name" value="Znf_CCHC_sf"/>
</dbReference>
<organism evidence="4 5">
    <name type="scientific">Gossypium australe</name>
    <dbReference type="NCBI Taxonomy" id="47621"/>
    <lineage>
        <taxon>Eukaryota</taxon>
        <taxon>Viridiplantae</taxon>
        <taxon>Streptophyta</taxon>
        <taxon>Embryophyta</taxon>
        <taxon>Tracheophyta</taxon>
        <taxon>Spermatophyta</taxon>
        <taxon>Magnoliopsida</taxon>
        <taxon>eudicotyledons</taxon>
        <taxon>Gunneridae</taxon>
        <taxon>Pentapetalae</taxon>
        <taxon>rosids</taxon>
        <taxon>malvids</taxon>
        <taxon>Malvales</taxon>
        <taxon>Malvaceae</taxon>
        <taxon>Malvoideae</taxon>
        <taxon>Gossypium</taxon>
    </lineage>
</organism>
<dbReference type="Proteomes" id="UP000325315">
    <property type="component" value="Unassembled WGS sequence"/>
</dbReference>
<evidence type="ECO:0000259" key="3">
    <source>
        <dbReference type="PROSITE" id="PS50158"/>
    </source>
</evidence>
<dbReference type="GO" id="GO:0008237">
    <property type="term" value="F:metallopeptidase activity"/>
    <property type="evidence" value="ECO:0007669"/>
    <property type="project" value="UniProtKB-KW"/>
</dbReference>
<dbReference type="Pfam" id="PF03732">
    <property type="entry name" value="Retrotrans_gag"/>
    <property type="match status" value="1"/>
</dbReference>
<keyword evidence="4" id="KW-0482">Metalloprotease</keyword>
<dbReference type="SUPFAM" id="SSF57756">
    <property type="entry name" value="Retrovirus zinc finger-like domains"/>
    <property type="match status" value="1"/>
</dbReference>
<dbReference type="PROSITE" id="PS50158">
    <property type="entry name" value="ZF_CCHC"/>
    <property type="match status" value="1"/>
</dbReference>
<dbReference type="InterPro" id="IPR005162">
    <property type="entry name" value="Retrotrans_gag_dom"/>
</dbReference>
<protein>
    <submittedName>
        <fullName evidence="4">ATP-dependent zinc metalloprotease FtsH</fullName>
    </submittedName>
</protein>
<feature type="region of interest" description="Disordered" evidence="2">
    <location>
        <begin position="889"/>
        <end position="912"/>
    </location>
</feature>
<accession>A0A5B6WQK7</accession>
<comment type="caution">
    <text evidence="4">The sequence shown here is derived from an EMBL/GenBank/DDBJ whole genome shotgun (WGS) entry which is preliminary data.</text>
</comment>
<keyword evidence="5" id="KW-1185">Reference proteome</keyword>
<evidence type="ECO:0000313" key="5">
    <source>
        <dbReference type="Proteomes" id="UP000325315"/>
    </source>
</evidence>
<dbReference type="PANTHER" id="PTHR35046">
    <property type="entry name" value="ZINC KNUCKLE (CCHC-TYPE) FAMILY PROTEIN"/>
    <property type="match status" value="1"/>
</dbReference>
<gene>
    <name evidence="4" type="ORF">EPI10_006217</name>
</gene>